<keyword evidence="1" id="KW-1133">Transmembrane helix</keyword>
<evidence type="ECO:0000313" key="3">
    <source>
        <dbReference type="Proteomes" id="UP001604336"/>
    </source>
</evidence>
<protein>
    <submittedName>
        <fullName evidence="2">Phosphoribulokinase</fullName>
    </submittedName>
</protein>
<name>A0ABD1UTA9_9LAMI</name>
<accession>A0ABD1UTA9</accession>
<feature type="transmembrane region" description="Helical" evidence="1">
    <location>
        <begin position="6"/>
        <end position="28"/>
    </location>
</feature>
<reference evidence="3" key="1">
    <citation type="submission" date="2024-07" db="EMBL/GenBank/DDBJ databases">
        <title>Two chromosome-level genome assemblies of Korean endemic species Abeliophyllum distichum and Forsythia ovata (Oleaceae).</title>
        <authorList>
            <person name="Jang H."/>
        </authorList>
    </citation>
    <scope>NUCLEOTIDE SEQUENCE [LARGE SCALE GENOMIC DNA]</scope>
</reference>
<gene>
    <name evidence="2" type="ORF">Adt_12712</name>
</gene>
<dbReference type="AlphaFoldDB" id="A0ABD1UTA9"/>
<evidence type="ECO:0000256" key="1">
    <source>
        <dbReference type="SAM" id="Phobius"/>
    </source>
</evidence>
<keyword evidence="1" id="KW-0812">Transmembrane</keyword>
<dbReference type="Proteomes" id="UP001604336">
    <property type="component" value="Unassembled WGS sequence"/>
</dbReference>
<keyword evidence="1" id="KW-0472">Membrane</keyword>
<proteinExistence type="predicted"/>
<sequence length="182" mass="20760">MATLGDIGVSAVINILGAFAFLLAFALLRTQPINDRVYFLKWEGLKSKIDIERRVKYFKLVYLFDDDFTISWIPCGRKLTCSYPGIKSTYDPKMYLGHEVSVLEMDGQFDILDKLIYVESNLSNISTKFYGKITQQMLKHADFPGNNNSTGLFQTIIRLKIRDCFEQIVARRTAGPLQAKKA</sequence>
<comment type="caution">
    <text evidence="2">The sequence shown here is derived from an EMBL/GenBank/DDBJ whole genome shotgun (WGS) entry which is preliminary data.</text>
</comment>
<organism evidence="2 3">
    <name type="scientific">Abeliophyllum distichum</name>
    <dbReference type="NCBI Taxonomy" id="126358"/>
    <lineage>
        <taxon>Eukaryota</taxon>
        <taxon>Viridiplantae</taxon>
        <taxon>Streptophyta</taxon>
        <taxon>Embryophyta</taxon>
        <taxon>Tracheophyta</taxon>
        <taxon>Spermatophyta</taxon>
        <taxon>Magnoliopsida</taxon>
        <taxon>eudicotyledons</taxon>
        <taxon>Gunneridae</taxon>
        <taxon>Pentapetalae</taxon>
        <taxon>asterids</taxon>
        <taxon>lamiids</taxon>
        <taxon>Lamiales</taxon>
        <taxon>Oleaceae</taxon>
        <taxon>Forsythieae</taxon>
        <taxon>Abeliophyllum</taxon>
    </lineage>
</organism>
<dbReference type="EMBL" id="JBFOLK010000003">
    <property type="protein sequence ID" value="KAL2527658.1"/>
    <property type="molecule type" value="Genomic_DNA"/>
</dbReference>
<keyword evidence="3" id="KW-1185">Reference proteome</keyword>
<evidence type="ECO:0000313" key="2">
    <source>
        <dbReference type="EMBL" id="KAL2527658.1"/>
    </source>
</evidence>